<reference evidence="1 2" key="1">
    <citation type="submission" date="2015-01" db="EMBL/GenBank/DDBJ databases">
        <title>Evolution of Trichinella species and genotypes.</title>
        <authorList>
            <person name="Korhonen P.K."/>
            <person name="Edoardo P."/>
            <person name="Giuseppe L.R."/>
            <person name="Gasser R.B."/>
        </authorList>
    </citation>
    <scope>NUCLEOTIDE SEQUENCE [LARGE SCALE GENOMIC DNA]</scope>
    <source>
        <strain evidence="1">ISS37</strain>
    </source>
</reference>
<dbReference type="AlphaFoldDB" id="A0A0V0S3R3"/>
<evidence type="ECO:0000313" key="1">
    <source>
        <dbReference type="EMBL" id="KRX21077.1"/>
    </source>
</evidence>
<accession>A0A0V0S3R3</accession>
<keyword evidence="2" id="KW-1185">Reference proteome</keyword>
<dbReference type="Proteomes" id="UP000054630">
    <property type="component" value="Unassembled WGS sequence"/>
</dbReference>
<name>A0A0V0S3R3_9BILA</name>
<gene>
    <name evidence="1" type="ORF">T07_14265</name>
</gene>
<organism evidence="1 2">
    <name type="scientific">Trichinella nelsoni</name>
    <dbReference type="NCBI Taxonomy" id="6336"/>
    <lineage>
        <taxon>Eukaryota</taxon>
        <taxon>Metazoa</taxon>
        <taxon>Ecdysozoa</taxon>
        <taxon>Nematoda</taxon>
        <taxon>Enoplea</taxon>
        <taxon>Dorylaimia</taxon>
        <taxon>Trichinellida</taxon>
        <taxon>Trichinellidae</taxon>
        <taxon>Trichinella</taxon>
    </lineage>
</organism>
<comment type="caution">
    <text evidence="1">The sequence shown here is derived from an EMBL/GenBank/DDBJ whole genome shotgun (WGS) entry which is preliminary data.</text>
</comment>
<protein>
    <submittedName>
        <fullName evidence="1">Uncharacterized protein</fullName>
    </submittedName>
</protein>
<dbReference type="EMBL" id="JYDL01000042">
    <property type="protein sequence ID" value="KRX21077.1"/>
    <property type="molecule type" value="Genomic_DNA"/>
</dbReference>
<sequence length="59" mass="6832">MDIPVLWLVNGHFRQHVYKCSVYPLYQTVRLWVVSRGPGNAEQPAYLSYHLCLEVTALV</sequence>
<proteinExistence type="predicted"/>
<evidence type="ECO:0000313" key="2">
    <source>
        <dbReference type="Proteomes" id="UP000054630"/>
    </source>
</evidence>